<dbReference type="InParanoid" id="A0A286UPX4"/>
<keyword evidence="2" id="KW-1185">Reference proteome</keyword>
<protein>
    <submittedName>
        <fullName evidence="1">Uncharacterized protein</fullName>
    </submittedName>
</protein>
<name>A0A286UPX4_9AGAM</name>
<proteinExistence type="predicted"/>
<dbReference type="AlphaFoldDB" id="A0A286UPX4"/>
<dbReference type="EMBL" id="NBII01000002">
    <property type="protein sequence ID" value="PAV21620.1"/>
    <property type="molecule type" value="Genomic_DNA"/>
</dbReference>
<reference evidence="1 2" key="1">
    <citation type="journal article" date="2017" name="Mol. Ecol.">
        <title>Comparative and population genomic landscape of Phellinus noxius: A hypervariable fungus causing root rot in trees.</title>
        <authorList>
            <person name="Chung C.L."/>
            <person name="Lee T.J."/>
            <person name="Akiba M."/>
            <person name="Lee H.H."/>
            <person name="Kuo T.H."/>
            <person name="Liu D."/>
            <person name="Ke H.M."/>
            <person name="Yokoi T."/>
            <person name="Roa M.B."/>
            <person name="Lu M.J."/>
            <person name="Chang Y.Y."/>
            <person name="Ann P.J."/>
            <person name="Tsai J.N."/>
            <person name="Chen C.Y."/>
            <person name="Tzean S.S."/>
            <person name="Ota Y."/>
            <person name="Hattori T."/>
            <person name="Sahashi N."/>
            <person name="Liou R.F."/>
            <person name="Kikuchi T."/>
            <person name="Tsai I.J."/>
        </authorList>
    </citation>
    <scope>NUCLEOTIDE SEQUENCE [LARGE SCALE GENOMIC DNA]</scope>
    <source>
        <strain evidence="1 2">FFPRI411160</strain>
    </source>
</reference>
<comment type="caution">
    <text evidence="1">The sequence shown here is derived from an EMBL/GenBank/DDBJ whole genome shotgun (WGS) entry which is preliminary data.</text>
</comment>
<organism evidence="1 2">
    <name type="scientific">Pyrrhoderma noxium</name>
    <dbReference type="NCBI Taxonomy" id="2282107"/>
    <lineage>
        <taxon>Eukaryota</taxon>
        <taxon>Fungi</taxon>
        <taxon>Dikarya</taxon>
        <taxon>Basidiomycota</taxon>
        <taxon>Agaricomycotina</taxon>
        <taxon>Agaricomycetes</taxon>
        <taxon>Hymenochaetales</taxon>
        <taxon>Hymenochaetaceae</taxon>
        <taxon>Pyrrhoderma</taxon>
    </lineage>
</organism>
<dbReference type="Proteomes" id="UP000217199">
    <property type="component" value="Unassembled WGS sequence"/>
</dbReference>
<evidence type="ECO:0000313" key="2">
    <source>
        <dbReference type="Proteomes" id="UP000217199"/>
    </source>
</evidence>
<dbReference type="Pfam" id="PF11017">
    <property type="entry name" value="DUF2855"/>
    <property type="match status" value="1"/>
</dbReference>
<dbReference type="OrthoDB" id="192702at2759"/>
<accession>A0A286UPX4</accession>
<gene>
    <name evidence="1" type="ORF">PNOK_0157700</name>
</gene>
<dbReference type="InterPro" id="IPR021276">
    <property type="entry name" value="DUF2855"/>
</dbReference>
<evidence type="ECO:0000313" key="1">
    <source>
        <dbReference type="EMBL" id="PAV21620.1"/>
    </source>
</evidence>
<sequence length="415" mass="47214">MSSESSLVFSNVSLCVPKLSSGMSTYSSILISSEVSHTKGENNVLIRVERFGFSTNNITYQALGEIPHFRYFDFHQVPETQQESSKSLGLIPVWGFGTVLWSSNKKIQVGERVHSFYVARPHLPRDRRPYNQIIRCESDPQYNPSADLEDLTMLYRPLFWTSFWCEDWLSVSGFREGTSNFLISSASSKTAFCLAYLLRRRFSREGKTDLNLVGLTSSKNVEFTQSLELYDTISGYGELKALIPAIERRRWIYVDVAGNEELNQEIRLLFSTLKSTSLSAQISLGLTNIKPDSTQTSLSSWAKNTHLVDAATQRSNLGSTHIPKSENFFMPEWLAVRRTQLSIPQITKMQNDAWSDLLKEGRTWVQLERISGPFNVQKKYDEVVKNGLGPDKGYIWSLWDESLLNSNKPTVITKL</sequence>